<proteinExistence type="predicted"/>
<dbReference type="OrthoDB" id="1550866at2"/>
<sequence>MTILLTQQESDALLALEKHFLGNDRFDFPALGGALRIPLHSADRREEFSLDITRGRILLEKNTFQARARKAVILARLDLAGPPHRNPDGEEIDCPYLHLYREGYGDKWAAPLPAVFTGIVDAVALMDAFMDYCRVVSKPIIERGLFA</sequence>
<dbReference type="InterPro" id="IPR053916">
    <property type="entry name" value="DUF6978"/>
</dbReference>
<dbReference type="Pfam" id="PF22398">
    <property type="entry name" value="DUF6978"/>
    <property type="match status" value="1"/>
</dbReference>
<protein>
    <recommendedName>
        <fullName evidence="3">Lj965 prophage protein</fullName>
    </recommendedName>
</protein>
<reference evidence="1 2" key="1">
    <citation type="submission" date="2018-02" db="EMBL/GenBank/DDBJ databases">
        <title>Insights into the biology of acidophilic members of the Acidiferrobacteraceae family derived from comparative genomic analyses.</title>
        <authorList>
            <person name="Issotta F."/>
            <person name="Thyssen C."/>
            <person name="Mena C."/>
            <person name="Moya A."/>
            <person name="Bellenberg S."/>
            <person name="Sproer C."/>
            <person name="Covarrubias P.C."/>
            <person name="Sand W."/>
            <person name="Quatrini R."/>
            <person name="Vera M."/>
        </authorList>
    </citation>
    <scope>NUCLEOTIDE SEQUENCE [LARGE SCALE GENOMIC DNA]</scope>
    <source>
        <strain evidence="2">m-1</strain>
    </source>
</reference>
<gene>
    <name evidence="1" type="ORF">C4900_07885</name>
</gene>
<dbReference type="EMBL" id="PSYR01000002">
    <property type="protein sequence ID" value="RCN55830.1"/>
    <property type="molecule type" value="Genomic_DNA"/>
</dbReference>
<accession>A0A368HE86</accession>
<dbReference type="RefSeq" id="WP_114282908.1">
    <property type="nucleotide sequence ID" value="NZ_PSYR01000002.1"/>
</dbReference>
<evidence type="ECO:0000313" key="1">
    <source>
        <dbReference type="EMBL" id="RCN55830.1"/>
    </source>
</evidence>
<dbReference type="Proteomes" id="UP000253250">
    <property type="component" value="Unassembled WGS sequence"/>
</dbReference>
<dbReference type="AlphaFoldDB" id="A0A368HE86"/>
<evidence type="ECO:0008006" key="3">
    <source>
        <dbReference type="Google" id="ProtNLM"/>
    </source>
</evidence>
<evidence type="ECO:0000313" key="2">
    <source>
        <dbReference type="Proteomes" id="UP000253250"/>
    </source>
</evidence>
<organism evidence="1 2">
    <name type="scientific">Acidiferrobacter thiooxydans</name>
    <dbReference type="NCBI Taxonomy" id="163359"/>
    <lineage>
        <taxon>Bacteria</taxon>
        <taxon>Pseudomonadati</taxon>
        <taxon>Pseudomonadota</taxon>
        <taxon>Gammaproteobacteria</taxon>
        <taxon>Acidiferrobacterales</taxon>
        <taxon>Acidiferrobacteraceae</taxon>
        <taxon>Acidiferrobacter</taxon>
    </lineage>
</organism>
<keyword evidence="2" id="KW-1185">Reference proteome</keyword>
<comment type="caution">
    <text evidence="1">The sequence shown here is derived from an EMBL/GenBank/DDBJ whole genome shotgun (WGS) entry which is preliminary data.</text>
</comment>
<name>A0A368HE86_9GAMM</name>